<dbReference type="WBParaSite" id="ASIM_0000929301-mRNA-1">
    <property type="protein sequence ID" value="ASIM_0000929301-mRNA-1"/>
    <property type="gene ID" value="ASIM_0000929301"/>
</dbReference>
<dbReference type="AlphaFoldDB" id="A0A0M3JNQ2"/>
<proteinExistence type="predicted"/>
<reference evidence="1" key="1">
    <citation type="submission" date="2017-02" db="UniProtKB">
        <authorList>
            <consortium name="WormBaseParasite"/>
        </authorList>
    </citation>
    <scope>IDENTIFICATION</scope>
</reference>
<evidence type="ECO:0000313" key="1">
    <source>
        <dbReference type="WBParaSite" id="ASIM_0000929301-mRNA-1"/>
    </source>
</evidence>
<name>A0A0M3JNQ2_ANISI</name>
<sequence length="65" mass="7510">LVGLAIGNGLISYRSQINSIIDMFYYRGFYGKELVDFGYEFDLDIEIIDLKIRSQDQHESKCALN</sequence>
<organism evidence="1">
    <name type="scientific">Anisakis simplex</name>
    <name type="common">Herring worm</name>
    <dbReference type="NCBI Taxonomy" id="6269"/>
    <lineage>
        <taxon>Eukaryota</taxon>
        <taxon>Metazoa</taxon>
        <taxon>Ecdysozoa</taxon>
        <taxon>Nematoda</taxon>
        <taxon>Chromadorea</taxon>
        <taxon>Rhabditida</taxon>
        <taxon>Spirurina</taxon>
        <taxon>Ascaridomorpha</taxon>
        <taxon>Ascaridoidea</taxon>
        <taxon>Anisakidae</taxon>
        <taxon>Anisakis</taxon>
        <taxon>Anisakis simplex complex</taxon>
    </lineage>
</organism>
<protein>
    <submittedName>
        <fullName evidence="1">GNAT family N-acetyltransferase</fullName>
    </submittedName>
</protein>
<accession>A0A0M3JNQ2</accession>